<dbReference type="RefSeq" id="XP_004996848.1">
    <property type="nucleotide sequence ID" value="XM_004996791.1"/>
</dbReference>
<evidence type="ECO:0000259" key="10">
    <source>
        <dbReference type="Pfam" id="PF22062"/>
    </source>
</evidence>
<dbReference type="PANTHER" id="PTHR23061">
    <property type="entry name" value="DNA POLYMERASE 2 ALPHA 70 KDA SUBUNIT"/>
    <property type="match status" value="1"/>
</dbReference>
<comment type="subcellular location">
    <subcellularLocation>
        <location evidence="1 6">Nucleus</location>
    </subcellularLocation>
</comment>
<name>F2U1Z2_SALR5</name>
<reference evidence="11" key="1">
    <citation type="submission" date="2009-08" db="EMBL/GenBank/DDBJ databases">
        <title>Annotation of Salpingoeca rosetta.</title>
        <authorList>
            <consortium name="The Broad Institute Genome Sequencing Platform"/>
            <person name="Russ C."/>
            <person name="Cuomo C."/>
            <person name="Burger G."/>
            <person name="Gray M.W."/>
            <person name="Holland P.W.H."/>
            <person name="King N."/>
            <person name="Lang F.B.F."/>
            <person name="Roger A.J."/>
            <person name="Ruiz-Trillo I."/>
            <person name="Young S.K."/>
            <person name="Zeng Q."/>
            <person name="Gargeya S."/>
            <person name="Alvarado L."/>
            <person name="Berlin A."/>
            <person name="Chapman S.B."/>
            <person name="Chen Z."/>
            <person name="Freedman E."/>
            <person name="Gellesch M."/>
            <person name="Goldberg J."/>
            <person name="Griggs A."/>
            <person name="Gujja S."/>
            <person name="Heilman E."/>
            <person name="Heiman D."/>
            <person name="Howarth C."/>
            <person name="Mehta T."/>
            <person name="Neiman D."/>
            <person name="Pearson M."/>
            <person name="Roberts A."/>
            <person name="Saif S."/>
            <person name="Shea T."/>
            <person name="Shenoy N."/>
            <person name="Sisk P."/>
            <person name="Stolte C."/>
            <person name="Sykes S."/>
            <person name="White J."/>
            <person name="Yandava C."/>
            <person name="Haas B."/>
            <person name="Nusbaum C."/>
            <person name="Birren B."/>
        </authorList>
    </citation>
    <scope>NUCLEOTIDE SEQUENCE</scope>
    <source>
        <strain evidence="11">ATCC 50818</strain>
    </source>
</reference>
<dbReference type="InterPro" id="IPR016722">
    <property type="entry name" value="DNA_pol_alpha_bsu"/>
</dbReference>
<dbReference type="PIRSF" id="PIRSF018300">
    <property type="entry name" value="DNA_pol_alph_2"/>
    <property type="match status" value="1"/>
</dbReference>
<sequence>METAIKEQFGELGITLDDDAVIGQCADLCHRFGLEPLDLAVKWNAFFMSKQLGDKPTQSALEQLAQDMSKTMSQKVTPQRPTVHYDKSTIGSGLANALVSSFGLSGDVAEAIKTSAQKPKQSSRKRMSFASPQAVKRSVGGARSTPNTPGTPTSQQASSLPAESPRASANYATRTNAGHVELTFNPGQRPVEVASDGPRQNVHVSVFPSTLEKTYRFMFEKLHDRAEVLDVRIEDMAELIIRKHKLQSIALKKSEEDEGGDEEQQELTPRQVLEQLNSVDFPSQSPVLVVGRVCVDAAEGRLNSRSVVLEGCLANSLGKRVPLDLSSTQLFSLFPGQIIAAEGVNPTGDAFTPSLIYQGAPAPRKKTKPQEFLDLYFSNDGPDGGAVNVMMAAGPFTTNQDLTYAPLDDFLAKVSQTRPEVVIVIGPFVHDQHPLITGCEFDESFDEVLTFVMEKITGVVSSLPHTHAIVIPSLGDVTHDFIFPQAPFQIPTLRHDVRRVHFLANPSTFMINELTFAVTSNDVLFQLSRSGTASNMHTDRMQRLVNHLFEQRSFYPLDPPHEQVHLDYAHIDNLKLPVTPDVIILPSTLRHFVRDVNGSLAINPGHLTRMSAGGTYAHLLIHGPRRNDIPEKSKGLLSGIVDRSACRIIRV</sequence>
<dbReference type="GeneID" id="16077441"/>
<evidence type="ECO:0000259" key="9">
    <source>
        <dbReference type="Pfam" id="PF08418"/>
    </source>
</evidence>
<dbReference type="InterPro" id="IPR054300">
    <property type="entry name" value="OB_DPOA2"/>
</dbReference>
<dbReference type="Pfam" id="PF22062">
    <property type="entry name" value="OB_DPOA2"/>
    <property type="match status" value="1"/>
</dbReference>
<evidence type="ECO:0000256" key="3">
    <source>
        <dbReference type="ARBA" id="ARBA00018596"/>
    </source>
</evidence>
<dbReference type="InterPro" id="IPR013627">
    <property type="entry name" value="Pol_alpha_B_N"/>
</dbReference>
<dbReference type="Proteomes" id="UP000007799">
    <property type="component" value="Unassembled WGS sequence"/>
</dbReference>
<evidence type="ECO:0000256" key="4">
    <source>
        <dbReference type="ARBA" id="ARBA00022705"/>
    </source>
</evidence>
<evidence type="ECO:0000259" key="8">
    <source>
        <dbReference type="Pfam" id="PF04042"/>
    </source>
</evidence>
<dbReference type="OrthoDB" id="336885at2759"/>
<feature type="region of interest" description="Disordered" evidence="7">
    <location>
        <begin position="114"/>
        <end position="167"/>
    </location>
</feature>
<feature type="domain" description="DNA polymerase alpha subunit B N-terminal" evidence="9">
    <location>
        <begin position="4"/>
        <end position="67"/>
    </location>
</feature>
<dbReference type="Pfam" id="PF08418">
    <property type="entry name" value="Pol_alpha_B_N"/>
    <property type="match status" value="1"/>
</dbReference>
<dbReference type="GO" id="GO:0005658">
    <property type="term" value="C:alpha DNA polymerase:primase complex"/>
    <property type="evidence" value="ECO:0007669"/>
    <property type="project" value="TreeGrafter"/>
</dbReference>
<dbReference type="Gene3D" id="3.60.21.60">
    <property type="match status" value="2"/>
</dbReference>
<dbReference type="GO" id="GO:0003677">
    <property type="term" value="F:DNA binding"/>
    <property type="evidence" value="ECO:0007669"/>
    <property type="project" value="InterPro"/>
</dbReference>
<comment type="function">
    <text evidence="6">Accessory subunit of the DNA polymerase alpha complex (also known as the alpha DNA polymerase-primase complex) which plays an essential role in the initiation of DNA synthesis.</text>
</comment>
<evidence type="ECO:0000256" key="5">
    <source>
        <dbReference type="ARBA" id="ARBA00023242"/>
    </source>
</evidence>
<evidence type="ECO:0000256" key="2">
    <source>
        <dbReference type="ARBA" id="ARBA00007299"/>
    </source>
</evidence>
<evidence type="ECO:0000313" key="11">
    <source>
        <dbReference type="EMBL" id="EGD81644.1"/>
    </source>
</evidence>
<evidence type="ECO:0000256" key="6">
    <source>
        <dbReference type="PIRNR" id="PIRNR018300"/>
    </source>
</evidence>
<gene>
    <name evidence="11" type="ORF">PTSG_02360</name>
</gene>
<feature type="domain" description="DNA polymerase alpha/delta/epsilon subunit B" evidence="8">
    <location>
        <begin position="389"/>
        <end position="593"/>
    </location>
</feature>
<comment type="similarity">
    <text evidence="2 6">Belongs to the DNA polymerase alpha subunit B family.</text>
</comment>
<evidence type="ECO:0000256" key="1">
    <source>
        <dbReference type="ARBA" id="ARBA00004123"/>
    </source>
</evidence>
<keyword evidence="12" id="KW-1185">Reference proteome</keyword>
<feature type="compositionally biased region" description="Polar residues" evidence="7">
    <location>
        <begin position="144"/>
        <end position="161"/>
    </location>
</feature>
<dbReference type="EMBL" id="GL832959">
    <property type="protein sequence ID" value="EGD81644.1"/>
    <property type="molecule type" value="Genomic_DNA"/>
</dbReference>
<feature type="domain" description="DNA polymerase alpha subunit B OB" evidence="10">
    <location>
        <begin position="274"/>
        <end position="358"/>
    </location>
</feature>
<keyword evidence="4 6" id="KW-0235">DNA replication</keyword>
<dbReference type="OMA" id="PFLDIEH"/>
<dbReference type="GO" id="GO:0006270">
    <property type="term" value="P:DNA replication initiation"/>
    <property type="evidence" value="ECO:0007669"/>
    <property type="project" value="TreeGrafter"/>
</dbReference>
<dbReference type="FunCoup" id="F2U1Z2">
    <property type="interactions" value="1073"/>
</dbReference>
<dbReference type="STRING" id="946362.F2U1Z2"/>
<dbReference type="AlphaFoldDB" id="F2U1Z2"/>
<dbReference type="PANTHER" id="PTHR23061:SF12">
    <property type="entry name" value="DNA POLYMERASE ALPHA SUBUNIT B"/>
    <property type="match status" value="1"/>
</dbReference>
<evidence type="ECO:0000256" key="7">
    <source>
        <dbReference type="SAM" id="MobiDB-lite"/>
    </source>
</evidence>
<proteinExistence type="inferred from homology"/>
<dbReference type="InterPro" id="IPR043034">
    <property type="entry name" value="DNA_pol_alpha_B_N_sf"/>
</dbReference>
<dbReference type="Gene3D" id="1.10.8.530">
    <property type="entry name" value="DNA polymerase alpha-primase, subunit B, N-terminal domain"/>
    <property type="match status" value="1"/>
</dbReference>
<keyword evidence="5 6" id="KW-0539">Nucleus</keyword>
<dbReference type="InParanoid" id="F2U1Z2"/>
<dbReference type="eggNOG" id="KOG1625">
    <property type="taxonomic scope" value="Eukaryota"/>
</dbReference>
<dbReference type="InterPro" id="IPR007185">
    <property type="entry name" value="DNA_pol_a/d/e_bsu"/>
</dbReference>
<dbReference type="KEGG" id="sre:PTSG_02360"/>
<dbReference type="Pfam" id="PF04042">
    <property type="entry name" value="DNA_pol_E_B"/>
    <property type="match status" value="1"/>
</dbReference>
<evidence type="ECO:0000313" key="12">
    <source>
        <dbReference type="Proteomes" id="UP000007799"/>
    </source>
</evidence>
<organism evidence="11 12">
    <name type="scientific">Salpingoeca rosetta (strain ATCC 50818 / BSB-021)</name>
    <dbReference type="NCBI Taxonomy" id="946362"/>
    <lineage>
        <taxon>Eukaryota</taxon>
        <taxon>Choanoflagellata</taxon>
        <taxon>Craspedida</taxon>
        <taxon>Salpingoecidae</taxon>
        <taxon>Salpingoeca</taxon>
    </lineage>
</organism>
<protein>
    <recommendedName>
        <fullName evidence="3 6">DNA polymerase alpha subunit B</fullName>
    </recommendedName>
</protein>
<accession>F2U1Z2</accession>